<feature type="non-terminal residue" evidence="2">
    <location>
        <position position="129"/>
    </location>
</feature>
<feature type="non-terminal residue" evidence="2">
    <location>
        <position position="1"/>
    </location>
</feature>
<organism evidence="2 3">
    <name type="scientific">Pristionchus entomophagus</name>
    <dbReference type="NCBI Taxonomy" id="358040"/>
    <lineage>
        <taxon>Eukaryota</taxon>
        <taxon>Metazoa</taxon>
        <taxon>Ecdysozoa</taxon>
        <taxon>Nematoda</taxon>
        <taxon>Chromadorea</taxon>
        <taxon>Rhabditida</taxon>
        <taxon>Rhabditina</taxon>
        <taxon>Diplogasteromorpha</taxon>
        <taxon>Diplogasteroidea</taxon>
        <taxon>Neodiplogasteridae</taxon>
        <taxon>Pristionchus</taxon>
    </lineage>
</organism>
<feature type="compositionally biased region" description="Low complexity" evidence="1">
    <location>
        <begin position="1"/>
        <end position="10"/>
    </location>
</feature>
<protein>
    <submittedName>
        <fullName evidence="2">Uncharacterized protein</fullName>
    </submittedName>
</protein>
<proteinExistence type="predicted"/>
<sequence>GQPVSSSPVKSPKRRDQAVAGPSAVLKASSVVTSSNAEDDMVSQTGKKKAQGSPKQRLPDEEMVKGKPAAPQKKPAGDGRKKASEKTGDDTRKLEQKTQKGGGEAAEPTKDLLKVERSEKKKKGTWFSR</sequence>
<feature type="compositionally biased region" description="Basic residues" evidence="1">
    <location>
        <begin position="120"/>
        <end position="129"/>
    </location>
</feature>
<evidence type="ECO:0000256" key="1">
    <source>
        <dbReference type="SAM" id="MobiDB-lite"/>
    </source>
</evidence>
<reference evidence="2" key="1">
    <citation type="submission" date="2023-10" db="EMBL/GenBank/DDBJ databases">
        <title>Genome assembly of Pristionchus species.</title>
        <authorList>
            <person name="Yoshida K."/>
            <person name="Sommer R.J."/>
        </authorList>
    </citation>
    <scope>NUCLEOTIDE SEQUENCE</scope>
    <source>
        <strain evidence="2">RS0144</strain>
    </source>
</reference>
<feature type="compositionally biased region" description="Basic and acidic residues" evidence="1">
    <location>
        <begin position="107"/>
        <end position="119"/>
    </location>
</feature>
<evidence type="ECO:0000313" key="3">
    <source>
        <dbReference type="Proteomes" id="UP001432027"/>
    </source>
</evidence>
<feature type="compositionally biased region" description="Basic and acidic residues" evidence="1">
    <location>
        <begin position="75"/>
        <end position="98"/>
    </location>
</feature>
<dbReference type="AlphaFoldDB" id="A0AAV5SQA4"/>
<comment type="caution">
    <text evidence="2">The sequence shown here is derived from an EMBL/GenBank/DDBJ whole genome shotgun (WGS) entry which is preliminary data.</text>
</comment>
<name>A0AAV5SQA4_9BILA</name>
<gene>
    <name evidence="2" type="ORF">PENTCL1PPCAC_4435</name>
</gene>
<keyword evidence="3" id="KW-1185">Reference proteome</keyword>
<feature type="region of interest" description="Disordered" evidence="1">
    <location>
        <begin position="1"/>
        <end position="129"/>
    </location>
</feature>
<dbReference type="EMBL" id="BTSX01000002">
    <property type="protein sequence ID" value="GMS82260.1"/>
    <property type="molecule type" value="Genomic_DNA"/>
</dbReference>
<evidence type="ECO:0000313" key="2">
    <source>
        <dbReference type="EMBL" id="GMS82260.1"/>
    </source>
</evidence>
<accession>A0AAV5SQA4</accession>
<dbReference type="Proteomes" id="UP001432027">
    <property type="component" value="Unassembled WGS sequence"/>
</dbReference>